<feature type="compositionally biased region" description="Polar residues" evidence="8">
    <location>
        <begin position="492"/>
        <end position="505"/>
    </location>
</feature>
<dbReference type="InterPro" id="IPR003618">
    <property type="entry name" value="TFIIS_cen_dom"/>
</dbReference>
<evidence type="ECO:0000256" key="5">
    <source>
        <dbReference type="ARBA" id="ARBA00022771"/>
    </source>
</evidence>
<dbReference type="Pfam" id="PF07744">
    <property type="entry name" value="SPOC"/>
    <property type="match status" value="1"/>
</dbReference>
<feature type="compositionally biased region" description="Low complexity" evidence="8">
    <location>
        <begin position="736"/>
        <end position="759"/>
    </location>
</feature>
<dbReference type="GO" id="GO:0006368">
    <property type="term" value="P:transcription elongation by RNA polymerase II"/>
    <property type="evidence" value="ECO:0007669"/>
    <property type="project" value="TreeGrafter"/>
</dbReference>
<dbReference type="InterPro" id="IPR019787">
    <property type="entry name" value="Znf_PHD-finger"/>
</dbReference>
<protein>
    <recommendedName>
        <fullName evidence="3">Transcription factor BYE1</fullName>
    </recommendedName>
</protein>
<feature type="compositionally biased region" description="Basic and acidic residues" evidence="8">
    <location>
        <begin position="177"/>
        <end position="214"/>
    </location>
</feature>
<keyword evidence="5 7" id="KW-0863">Zinc-finger</keyword>
<feature type="compositionally biased region" description="Polar residues" evidence="8">
    <location>
        <begin position="457"/>
        <end position="478"/>
    </location>
</feature>
<dbReference type="InterPro" id="IPR013083">
    <property type="entry name" value="Znf_RING/FYVE/PHD"/>
</dbReference>
<accession>A0A6A6HP93</accession>
<evidence type="ECO:0000313" key="11">
    <source>
        <dbReference type="EMBL" id="KAF2239662.1"/>
    </source>
</evidence>
<dbReference type="InterPro" id="IPR036575">
    <property type="entry name" value="TFIIS_cen_dom_sf"/>
</dbReference>
<keyword evidence="12" id="KW-1185">Reference proteome</keyword>
<dbReference type="CDD" id="cd21538">
    <property type="entry name" value="SPOC_TFIIS"/>
    <property type="match status" value="1"/>
</dbReference>
<keyword evidence="6" id="KW-0862">Zinc</keyword>
<dbReference type="PANTHER" id="PTHR11477:SF11">
    <property type="entry name" value="TRANSCRIPTION FACTOR BYE1"/>
    <property type="match status" value="1"/>
</dbReference>
<dbReference type="Pfam" id="PF23257">
    <property type="entry name" value="DUF7071"/>
    <property type="match status" value="1"/>
</dbReference>
<dbReference type="PROSITE" id="PS51321">
    <property type="entry name" value="TFIIS_CENTRAL"/>
    <property type="match status" value="1"/>
</dbReference>
<evidence type="ECO:0000256" key="7">
    <source>
        <dbReference type="PROSITE-ProRule" id="PRU00146"/>
    </source>
</evidence>
<comment type="function">
    <text evidence="1">Negative regulator of transcription elongation.</text>
</comment>
<dbReference type="PANTHER" id="PTHR11477">
    <property type="entry name" value="TRANSCRIPTION FACTOR S-II ZINC FINGER DOMAIN-CONTAINING PROTEIN"/>
    <property type="match status" value="1"/>
</dbReference>
<feature type="compositionally biased region" description="Basic and acidic residues" evidence="8">
    <location>
        <begin position="360"/>
        <end position="370"/>
    </location>
</feature>
<dbReference type="InterPro" id="IPR019786">
    <property type="entry name" value="Zinc_finger_PHD-type_CS"/>
</dbReference>
<reference evidence="11" key="1">
    <citation type="journal article" date="2020" name="Stud. Mycol.">
        <title>101 Dothideomycetes genomes: a test case for predicting lifestyles and emergence of pathogens.</title>
        <authorList>
            <person name="Haridas S."/>
            <person name="Albert R."/>
            <person name="Binder M."/>
            <person name="Bloem J."/>
            <person name="Labutti K."/>
            <person name="Salamov A."/>
            <person name="Andreopoulos B."/>
            <person name="Baker S."/>
            <person name="Barry K."/>
            <person name="Bills G."/>
            <person name="Bluhm B."/>
            <person name="Cannon C."/>
            <person name="Castanera R."/>
            <person name="Culley D."/>
            <person name="Daum C."/>
            <person name="Ezra D."/>
            <person name="Gonzalez J."/>
            <person name="Henrissat B."/>
            <person name="Kuo A."/>
            <person name="Liang C."/>
            <person name="Lipzen A."/>
            <person name="Lutzoni F."/>
            <person name="Magnuson J."/>
            <person name="Mondo S."/>
            <person name="Nolan M."/>
            <person name="Ohm R."/>
            <person name="Pangilinan J."/>
            <person name="Park H.-J."/>
            <person name="Ramirez L."/>
            <person name="Alfaro M."/>
            <person name="Sun H."/>
            <person name="Tritt A."/>
            <person name="Yoshinaga Y."/>
            <person name="Zwiers L.-H."/>
            <person name="Turgeon B."/>
            <person name="Goodwin S."/>
            <person name="Spatafora J."/>
            <person name="Crous P."/>
            <person name="Grigoriev I."/>
        </authorList>
    </citation>
    <scope>NUCLEOTIDE SEQUENCE</scope>
    <source>
        <strain evidence="11">Tuck. ex Michener</strain>
    </source>
</reference>
<evidence type="ECO:0000256" key="3">
    <source>
        <dbReference type="ARBA" id="ARBA00021616"/>
    </source>
</evidence>
<dbReference type="InterPro" id="IPR012921">
    <property type="entry name" value="SPOC_C"/>
</dbReference>
<evidence type="ECO:0000259" key="10">
    <source>
        <dbReference type="PROSITE" id="PS51321"/>
    </source>
</evidence>
<feature type="compositionally biased region" description="Basic and acidic residues" evidence="8">
    <location>
        <begin position="388"/>
        <end position="399"/>
    </location>
</feature>
<feature type="compositionally biased region" description="Basic residues" evidence="8">
    <location>
        <begin position="139"/>
        <end position="150"/>
    </location>
</feature>
<evidence type="ECO:0000313" key="12">
    <source>
        <dbReference type="Proteomes" id="UP000800092"/>
    </source>
</evidence>
<dbReference type="PROSITE" id="PS01359">
    <property type="entry name" value="ZF_PHD_1"/>
    <property type="match status" value="1"/>
</dbReference>
<dbReference type="GO" id="GO:0001139">
    <property type="term" value="F:RNA polymerase II complex recruiting activity"/>
    <property type="evidence" value="ECO:0007669"/>
    <property type="project" value="TreeGrafter"/>
</dbReference>
<evidence type="ECO:0000256" key="4">
    <source>
        <dbReference type="ARBA" id="ARBA00022723"/>
    </source>
</evidence>
<feature type="domain" description="PHD-type" evidence="9">
    <location>
        <begin position="58"/>
        <end position="110"/>
    </location>
</feature>
<gene>
    <name evidence="11" type="ORF">EV356DRAFT_563098</name>
</gene>
<sequence length="838" mass="91594">MADEPRRSGRATKGQHTKNQEAPEAPAKPKGKKGKSKTAKQASTEPTPEEDGEEDNSVIRCLCGAEEDEGGYRMICCDGCEVWQHNICMGLPEEEHLQPDSYYCEQCRPQNHKELLAAMSRGEKPWEDRMREHEEQEKKAKRSRGKKGKGGARQARSSQAGSEAVDESQLPVTPAVEKQEDSKKRKFSEVEGGHEKPADVPERSVRKTSEATKESRRRSSGIKAESPTVPQHDQPDVQTPLVQEVKQLPKDRRAVGDALLKVIADQIRQASRQGTYRIPDGQTADSLGNHHALRIEYALFMNHCGTSSGPTQAYKNQFREINANLKRNPILLSRLLQGSLTPDELSTMSSSDMATEERQKEMAAIKEQNEKQATLVEEQKPRMRKTHKGDELIEDDRPTDTIYAPPPPARRNTEDVAMGNISDSQFSPTGTAHQDLASQGPTSIDTTAAAQQRRDSSNFNINNVWSSVQSPTEQSRLLNQPPRRRSSGIPKPQSNGSPQAIQQSVDDPEIDRMLRDEPDDEAYSPADTSGPTGLWRGDVHMNSIARFPAIGIHAAGAELSEYHGYTSLLPQSLEVDGRLAKEIADNYLCGLQHSKTSDVSVLSLNLASHDPALKAEFDKLFDYFHERGRYAVVGKPGHDVVKDIYISPVDAGMNTLPPHVTLLEVNNLEQPVPSRMLLVTIVVKRVDVAQTPSSTHHPGEASPINAAPPSSTPQATSGAPQTGLGLTTGPTPPVYGAPIAPGAAPQQPAGVPQATVPAAPQQPPPPYPLATVGEERAYRVLGPELFQVPVVVNLLVVRPEISEEQLVNLKDVLEKNPETRESIEALGAVLRAKNAVDG</sequence>
<feature type="region of interest" description="Disordered" evidence="8">
    <location>
        <begin position="691"/>
        <end position="770"/>
    </location>
</feature>
<feature type="region of interest" description="Disordered" evidence="8">
    <location>
        <begin position="122"/>
        <end position="238"/>
    </location>
</feature>
<dbReference type="GO" id="GO:0005634">
    <property type="term" value="C:nucleus"/>
    <property type="evidence" value="ECO:0007669"/>
    <property type="project" value="TreeGrafter"/>
</dbReference>
<evidence type="ECO:0000259" key="9">
    <source>
        <dbReference type="PROSITE" id="PS50016"/>
    </source>
</evidence>
<feature type="compositionally biased region" description="Polar residues" evidence="8">
    <location>
        <begin position="708"/>
        <end position="717"/>
    </location>
</feature>
<dbReference type="SMART" id="SM00249">
    <property type="entry name" value="PHD"/>
    <property type="match status" value="1"/>
</dbReference>
<dbReference type="Proteomes" id="UP000800092">
    <property type="component" value="Unassembled WGS sequence"/>
</dbReference>
<evidence type="ECO:0000256" key="6">
    <source>
        <dbReference type="ARBA" id="ARBA00022833"/>
    </source>
</evidence>
<dbReference type="Gene3D" id="3.30.40.10">
    <property type="entry name" value="Zinc/RING finger domain, C3HC4 (zinc finger)"/>
    <property type="match status" value="1"/>
</dbReference>
<dbReference type="GO" id="GO:0000977">
    <property type="term" value="F:RNA polymerase II transcription regulatory region sequence-specific DNA binding"/>
    <property type="evidence" value="ECO:0007669"/>
    <property type="project" value="TreeGrafter"/>
</dbReference>
<evidence type="ECO:0000256" key="8">
    <source>
        <dbReference type="SAM" id="MobiDB-lite"/>
    </source>
</evidence>
<dbReference type="Pfam" id="PF07500">
    <property type="entry name" value="TFIIS_M"/>
    <property type="match status" value="1"/>
</dbReference>
<dbReference type="PROSITE" id="PS50016">
    <property type="entry name" value="ZF_PHD_2"/>
    <property type="match status" value="1"/>
</dbReference>
<dbReference type="Pfam" id="PF20826">
    <property type="entry name" value="PHD_5"/>
    <property type="match status" value="1"/>
</dbReference>
<dbReference type="Gene3D" id="1.10.472.30">
    <property type="entry name" value="Transcription elongation factor S-II, central domain"/>
    <property type="match status" value="1"/>
</dbReference>
<dbReference type="InterPro" id="IPR011011">
    <property type="entry name" value="Znf_FYVE_PHD"/>
</dbReference>
<comment type="similarity">
    <text evidence="2">Belongs to the BYE1 family.</text>
</comment>
<dbReference type="OrthoDB" id="79252at2759"/>
<evidence type="ECO:0000256" key="2">
    <source>
        <dbReference type="ARBA" id="ARBA00011050"/>
    </source>
</evidence>
<dbReference type="AlphaFoldDB" id="A0A6A6HP93"/>
<dbReference type="SUPFAM" id="SSF57903">
    <property type="entry name" value="FYVE/PHD zinc finger"/>
    <property type="match status" value="1"/>
</dbReference>
<feature type="region of interest" description="Disordered" evidence="8">
    <location>
        <begin position="360"/>
        <end position="507"/>
    </location>
</feature>
<dbReference type="InterPro" id="IPR001965">
    <property type="entry name" value="Znf_PHD"/>
</dbReference>
<dbReference type="GO" id="GO:0031564">
    <property type="term" value="P:transcription antitermination"/>
    <property type="evidence" value="ECO:0007669"/>
    <property type="project" value="TreeGrafter"/>
</dbReference>
<dbReference type="GO" id="GO:0031440">
    <property type="term" value="P:regulation of mRNA 3'-end processing"/>
    <property type="evidence" value="ECO:0007669"/>
    <property type="project" value="TreeGrafter"/>
</dbReference>
<evidence type="ECO:0000256" key="1">
    <source>
        <dbReference type="ARBA" id="ARBA00002311"/>
    </source>
</evidence>
<feature type="domain" description="TFIIS central" evidence="10">
    <location>
        <begin position="267"/>
        <end position="381"/>
    </location>
</feature>
<dbReference type="InterPro" id="IPR055499">
    <property type="entry name" value="DUF7071"/>
</dbReference>
<feature type="compositionally biased region" description="Polar residues" evidence="8">
    <location>
        <begin position="228"/>
        <end position="238"/>
    </location>
</feature>
<feature type="compositionally biased region" description="Basic residues" evidence="8">
    <location>
        <begin position="29"/>
        <end position="38"/>
    </location>
</feature>
<dbReference type="SUPFAM" id="SSF46942">
    <property type="entry name" value="Elongation factor TFIIS domain 2"/>
    <property type="match status" value="1"/>
</dbReference>
<feature type="compositionally biased region" description="Acidic residues" evidence="8">
    <location>
        <begin position="47"/>
        <end position="56"/>
    </location>
</feature>
<organism evidence="11 12">
    <name type="scientific">Viridothelium virens</name>
    <name type="common">Speckled blister lichen</name>
    <name type="synonym">Trypethelium virens</name>
    <dbReference type="NCBI Taxonomy" id="1048519"/>
    <lineage>
        <taxon>Eukaryota</taxon>
        <taxon>Fungi</taxon>
        <taxon>Dikarya</taxon>
        <taxon>Ascomycota</taxon>
        <taxon>Pezizomycotina</taxon>
        <taxon>Dothideomycetes</taxon>
        <taxon>Dothideomycetes incertae sedis</taxon>
        <taxon>Trypetheliales</taxon>
        <taxon>Trypetheliaceae</taxon>
        <taxon>Viridothelium</taxon>
    </lineage>
</organism>
<feature type="compositionally biased region" description="Polar residues" evidence="8">
    <location>
        <begin position="421"/>
        <end position="450"/>
    </location>
</feature>
<dbReference type="CDD" id="cd15550">
    <property type="entry name" value="PHD_MLL5"/>
    <property type="match status" value="1"/>
</dbReference>
<dbReference type="GO" id="GO:0008270">
    <property type="term" value="F:zinc ion binding"/>
    <property type="evidence" value="ECO:0007669"/>
    <property type="project" value="UniProtKB-KW"/>
</dbReference>
<feature type="compositionally biased region" description="Low complexity" evidence="8">
    <location>
        <begin position="718"/>
        <end position="729"/>
    </location>
</feature>
<dbReference type="GO" id="GO:0006362">
    <property type="term" value="P:transcription elongation by RNA polymerase I"/>
    <property type="evidence" value="ECO:0007669"/>
    <property type="project" value="TreeGrafter"/>
</dbReference>
<dbReference type="SMART" id="SM00510">
    <property type="entry name" value="TFS2M"/>
    <property type="match status" value="1"/>
</dbReference>
<feature type="compositionally biased region" description="Basic and acidic residues" evidence="8">
    <location>
        <begin position="122"/>
        <end position="138"/>
    </location>
</feature>
<feature type="region of interest" description="Disordered" evidence="8">
    <location>
        <begin position="1"/>
        <end position="56"/>
    </location>
</feature>
<keyword evidence="4" id="KW-0479">Metal-binding</keyword>
<proteinExistence type="inferred from homology"/>
<dbReference type="EMBL" id="ML991772">
    <property type="protein sequence ID" value="KAF2239662.1"/>
    <property type="molecule type" value="Genomic_DNA"/>
</dbReference>
<name>A0A6A6HP93_VIRVR</name>